<evidence type="ECO:0000259" key="1">
    <source>
        <dbReference type="Pfam" id="PF20243"/>
    </source>
</evidence>
<dbReference type="RefSeq" id="WP_146857300.1">
    <property type="nucleotide sequence ID" value="NZ_BKAU01000001.1"/>
</dbReference>
<accession>A0A512RDJ9</accession>
<sequence>MKPLYFLTACLFLFAACRKDTVEQGTMELEFRNVAGNQPLTLNTATYQNAEGENFTISAFKYYLSNFSLVKMDNSEVKLPAAYFLVDQANEASRVIKLAAPKGEYRAVKFLVGVDSTRNVSGAQTGALDVVHGMFWSWNSGYIMAKLEGYSPASTAPENRLTFHIGGFRKENSAIQEVLLTAPISLTVESGRLPQLMIDADALAWFNQPFPIKFATTSTIHVPGEDAAKIAANYRNMFRITSVTDL</sequence>
<dbReference type="PROSITE" id="PS51257">
    <property type="entry name" value="PROKAR_LIPOPROTEIN"/>
    <property type="match status" value="1"/>
</dbReference>
<proteinExistence type="predicted"/>
<keyword evidence="3" id="KW-1185">Reference proteome</keyword>
<feature type="domain" description="Copper-binding protein MbnP-like" evidence="1">
    <location>
        <begin position="25"/>
        <end position="217"/>
    </location>
</feature>
<evidence type="ECO:0000313" key="2">
    <source>
        <dbReference type="EMBL" id="GEP93788.1"/>
    </source>
</evidence>
<dbReference type="OrthoDB" id="1422031at2"/>
<name>A0A512RDJ9_9BACT</name>
<comment type="caution">
    <text evidence="2">The sequence shown here is derived from an EMBL/GenBank/DDBJ whole genome shotgun (WGS) entry which is preliminary data.</text>
</comment>
<dbReference type="EMBL" id="BKAU01000001">
    <property type="protein sequence ID" value="GEP93788.1"/>
    <property type="molecule type" value="Genomic_DNA"/>
</dbReference>
<reference evidence="2 3" key="1">
    <citation type="submission" date="2019-07" db="EMBL/GenBank/DDBJ databases">
        <title>Whole genome shotgun sequence of Chitinophaga cymbidii NBRC 109752.</title>
        <authorList>
            <person name="Hosoyama A."/>
            <person name="Uohara A."/>
            <person name="Ohji S."/>
            <person name="Ichikawa N."/>
        </authorList>
    </citation>
    <scope>NUCLEOTIDE SEQUENCE [LARGE SCALE GENOMIC DNA]</scope>
    <source>
        <strain evidence="2 3">NBRC 109752</strain>
    </source>
</reference>
<evidence type="ECO:0000313" key="3">
    <source>
        <dbReference type="Proteomes" id="UP000321436"/>
    </source>
</evidence>
<dbReference type="AlphaFoldDB" id="A0A512RDJ9"/>
<organism evidence="2 3">
    <name type="scientific">Chitinophaga cymbidii</name>
    <dbReference type="NCBI Taxonomy" id="1096750"/>
    <lineage>
        <taxon>Bacteria</taxon>
        <taxon>Pseudomonadati</taxon>
        <taxon>Bacteroidota</taxon>
        <taxon>Chitinophagia</taxon>
        <taxon>Chitinophagales</taxon>
        <taxon>Chitinophagaceae</taxon>
        <taxon>Chitinophaga</taxon>
    </lineage>
</organism>
<dbReference type="InterPro" id="IPR046863">
    <property type="entry name" value="MbnP-like_dom"/>
</dbReference>
<dbReference type="Proteomes" id="UP000321436">
    <property type="component" value="Unassembled WGS sequence"/>
</dbReference>
<gene>
    <name evidence="2" type="ORF">CCY01nite_00480</name>
</gene>
<dbReference type="Pfam" id="PF20243">
    <property type="entry name" value="MbnP"/>
    <property type="match status" value="1"/>
</dbReference>
<protein>
    <recommendedName>
        <fullName evidence="1">Copper-binding protein MbnP-like domain-containing protein</fullName>
    </recommendedName>
</protein>